<dbReference type="NCBIfam" id="TIGR00667">
    <property type="entry name" value="aat"/>
    <property type="match status" value="1"/>
</dbReference>
<evidence type="ECO:0000256" key="15">
    <source>
        <dbReference type="HAMAP-Rule" id="MF_00688"/>
    </source>
</evidence>
<comment type="function">
    <text evidence="8 15">Functions in the N-end rule pathway of protein degradation where it conjugates Leu, Phe and, less efficiently, Met from aminoacyl-tRNAs to the N-termini of proteins containing an N-terminal arginine or lysine.</text>
</comment>
<dbReference type="EMBL" id="FNZN01000002">
    <property type="protein sequence ID" value="SEK87210.1"/>
    <property type="molecule type" value="Genomic_DNA"/>
</dbReference>
<evidence type="ECO:0000256" key="2">
    <source>
        <dbReference type="ARBA" id="ARBA00022490"/>
    </source>
</evidence>
<sequence>MVKQVFCFYELLFNLKKMEKSQHRLFFLTDELGFPPVDTANSDGLLAVGGDLSPERLLLAYHQGIFPWFNEDSIILWWSPDPRMVLYPRQIKISKSMGKVLRDNRFRLTKNTCFKEVLEYCSSVDRPGQDGTWITEQMKKAYLQLHEKGIAKSYEAWEGDKLVGGLYGVDLGHVFCGESMFSLTSNASKFVFIKLAQELQEQGYKIIDCQLHTDHLESLGAQEISRKEFLKLLK</sequence>
<comment type="similarity">
    <text evidence="9 15">Belongs to the L/F-transferase family.</text>
</comment>
<evidence type="ECO:0000256" key="7">
    <source>
        <dbReference type="ARBA" id="ARBA00051538"/>
    </source>
</evidence>
<dbReference type="PANTHER" id="PTHR30098:SF2">
    <property type="entry name" value="LEUCYL_PHENYLALANYL-TRNA--PROTEIN TRANSFERASE"/>
    <property type="match status" value="1"/>
</dbReference>
<proteinExistence type="inferred from homology"/>
<protein>
    <recommendedName>
        <fullName evidence="11 15">Leucyl/phenylalanyl-tRNA--protein transferase</fullName>
        <ecNumber evidence="10 15">2.3.2.6</ecNumber>
    </recommendedName>
    <alternativeName>
        <fullName evidence="12 15">L/F-transferase</fullName>
    </alternativeName>
    <alternativeName>
        <fullName evidence="13 15">Leucyltransferase</fullName>
    </alternativeName>
    <alternativeName>
        <fullName evidence="14 15">Phenyalanyltransferase</fullName>
    </alternativeName>
</protein>
<dbReference type="GO" id="GO:0005737">
    <property type="term" value="C:cytoplasm"/>
    <property type="evidence" value="ECO:0007669"/>
    <property type="project" value="UniProtKB-SubCell"/>
</dbReference>
<organism evidence="16 17">
    <name type="scientific">Maribacter orientalis</name>
    <dbReference type="NCBI Taxonomy" id="228957"/>
    <lineage>
        <taxon>Bacteria</taxon>
        <taxon>Pseudomonadati</taxon>
        <taxon>Bacteroidota</taxon>
        <taxon>Flavobacteriia</taxon>
        <taxon>Flavobacteriales</taxon>
        <taxon>Flavobacteriaceae</taxon>
        <taxon>Maribacter</taxon>
    </lineage>
</organism>
<dbReference type="STRING" id="228957.SAMN04488008_102340"/>
<evidence type="ECO:0000256" key="1">
    <source>
        <dbReference type="ARBA" id="ARBA00004496"/>
    </source>
</evidence>
<evidence type="ECO:0000256" key="4">
    <source>
        <dbReference type="ARBA" id="ARBA00023315"/>
    </source>
</evidence>
<dbReference type="Gene3D" id="3.30.70.3550">
    <property type="entry name" value="Leucyl/phenylalanyl-tRNA-protein transferase, N-terminal domain"/>
    <property type="match status" value="1"/>
</dbReference>
<dbReference type="InterPro" id="IPR004616">
    <property type="entry name" value="Leu/Phe-tRNA_Trfase"/>
</dbReference>
<comment type="catalytic activity">
    <reaction evidence="7 15">
        <text>N-terminal L-lysyl-[protein] + L-leucyl-tRNA(Leu) = N-terminal L-leucyl-L-lysyl-[protein] + tRNA(Leu) + H(+)</text>
        <dbReference type="Rhea" id="RHEA:12340"/>
        <dbReference type="Rhea" id="RHEA-COMP:9613"/>
        <dbReference type="Rhea" id="RHEA-COMP:9622"/>
        <dbReference type="Rhea" id="RHEA-COMP:12670"/>
        <dbReference type="Rhea" id="RHEA-COMP:12671"/>
        <dbReference type="ChEBI" id="CHEBI:15378"/>
        <dbReference type="ChEBI" id="CHEBI:65249"/>
        <dbReference type="ChEBI" id="CHEBI:78442"/>
        <dbReference type="ChEBI" id="CHEBI:78494"/>
        <dbReference type="ChEBI" id="CHEBI:133043"/>
        <dbReference type="EC" id="2.3.2.6"/>
    </reaction>
</comment>
<evidence type="ECO:0000256" key="13">
    <source>
        <dbReference type="ARBA" id="ARBA00077165"/>
    </source>
</evidence>
<dbReference type="HAMAP" id="MF_00688">
    <property type="entry name" value="Leu_Phe_trans"/>
    <property type="match status" value="1"/>
</dbReference>
<keyword evidence="2 15" id="KW-0963">Cytoplasm</keyword>
<dbReference type="EC" id="2.3.2.6" evidence="10 15"/>
<evidence type="ECO:0000256" key="14">
    <source>
        <dbReference type="ARBA" id="ARBA00083640"/>
    </source>
</evidence>
<evidence type="ECO:0000313" key="17">
    <source>
        <dbReference type="Proteomes" id="UP000198990"/>
    </source>
</evidence>
<keyword evidence="4 15" id="KW-0012">Acyltransferase</keyword>
<keyword evidence="3 15" id="KW-0808">Transferase</keyword>
<dbReference type="FunFam" id="3.30.70.3550:FF:000001">
    <property type="entry name" value="Leucyl/phenylalanyl-tRNA--protein transferase"/>
    <property type="match status" value="1"/>
</dbReference>
<gene>
    <name evidence="15" type="primary">aat</name>
    <name evidence="16" type="ORF">SAMN04488008_102340</name>
</gene>
<keyword evidence="17" id="KW-1185">Reference proteome</keyword>
<dbReference type="InterPro" id="IPR042221">
    <property type="entry name" value="Leu/Phe-tRNA_Trfase_N"/>
</dbReference>
<dbReference type="AlphaFoldDB" id="A0A1H7KL14"/>
<accession>A0A1H7KL14</accession>
<dbReference type="PANTHER" id="PTHR30098">
    <property type="entry name" value="LEUCYL/PHENYLALANYL-TRNA--PROTEIN TRANSFERASE"/>
    <property type="match status" value="1"/>
</dbReference>
<dbReference type="GO" id="GO:0008914">
    <property type="term" value="F:leucyl-tRNA--protein transferase activity"/>
    <property type="evidence" value="ECO:0007669"/>
    <property type="project" value="UniProtKB-UniRule"/>
</dbReference>
<evidence type="ECO:0000256" key="6">
    <source>
        <dbReference type="ARBA" id="ARBA00050652"/>
    </source>
</evidence>
<dbReference type="Proteomes" id="UP000198990">
    <property type="component" value="Unassembled WGS sequence"/>
</dbReference>
<dbReference type="Gene3D" id="3.40.630.70">
    <property type="entry name" value="Leucyl/phenylalanyl-tRNA-protein transferase, C-terminal domain"/>
    <property type="match status" value="1"/>
</dbReference>
<comment type="subcellular location">
    <subcellularLocation>
        <location evidence="1 15">Cytoplasm</location>
    </subcellularLocation>
</comment>
<dbReference type="InterPro" id="IPR016181">
    <property type="entry name" value="Acyl_CoA_acyltransferase"/>
</dbReference>
<evidence type="ECO:0000256" key="3">
    <source>
        <dbReference type="ARBA" id="ARBA00022679"/>
    </source>
</evidence>
<evidence type="ECO:0000256" key="5">
    <source>
        <dbReference type="ARBA" id="ARBA00050607"/>
    </source>
</evidence>
<name>A0A1H7KL14_9FLAO</name>
<dbReference type="GO" id="GO:0030163">
    <property type="term" value="P:protein catabolic process"/>
    <property type="evidence" value="ECO:0007669"/>
    <property type="project" value="UniProtKB-UniRule"/>
</dbReference>
<reference evidence="17" key="1">
    <citation type="submission" date="2016-10" db="EMBL/GenBank/DDBJ databases">
        <authorList>
            <person name="Varghese N."/>
            <person name="Submissions S."/>
        </authorList>
    </citation>
    <scope>NUCLEOTIDE SEQUENCE [LARGE SCALE GENOMIC DNA]</scope>
    <source>
        <strain evidence="17">DSM 16471</strain>
    </source>
</reference>
<evidence type="ECO:0000256" key="11">
    <source>
        <dbReference type="ARBA" id="ARBA00074372"/>
    </source>
</evidence>
<dbReference type="Pfam" id="PF03588">
    <property type="entry name" value="Leu_Phe_trans"/>
    <property type="match status" value="1"/>
</dbReference>
<dbReference type="InterPro" id="IPR042203">
    <property type="entry name" value="Leu/Phe-tRNA_Trfase_C"/>
</dbReference>
<evidence type="ECO:0000256" key="10">
    <source>
        <dbReference type="ARBA" id="ARBA00066767"/>
    </source>
</evidence>
<evidence type="ECO:0000256" key="8">
    <source>
        <dbReference type="ARBA" id="ARBA00054043"/>
    </source>
</evidence>
<evidence type="ECO:0000313" key="16">
    <source>
        <dbReference type="EMBL" id="SEK87210.1"/>
    </source>
</evidence>
<dbReference type="SUPFAM" id="SSF55729">
    <property type="entry name" value="Acyl-CoA N-acyltransferases (Nat)"/>
    <property type="match status" value="1"/>
</dbReference>
<comment type="catalytic activity">
    <reaction evidence="6 15">
        <text>N-terminal L-arginyl-[protein] + L-leucyl-tRNA(Leu) = N-terminal L-leucyl-L-arginyl-[protein] + tRNA(Leu) + H(+)</text>
        <dbReference type="Rhea" id="RHEA:50416"/>
        <dbReference type="Rhea" id="RHEA-COMP:9613"/>
        <dbReference type="Rhea" id="RHEA-COMP:9622"/>
        <dbReference type="Rhea" id="RHEA-COMP:12672"/>
        <dbReference type="Rhea" id="RHEA-COMP:12673"/>
        <dbReference type="ChEBI" id="CHEBI:15378"/>
        <dbReference type="ChEBI" id="CHEBI:64719"/>
        <dbReference type="ChEBI" id="CHEBI:78442"/>
        <dbReference type="ChEBI" id="CHEBI:78494"/>
        <dbReference type="ChEBI" id="CHEBI:133044"/>
        <dbReference type="EC" id="2.3.2.6"/>
    </reaction>
</comment>
<evidence type="ECO:0000256" key="12">
    <source>
        <dbReference type="ARBA" id="ARBA00077136"/>
    </source>
</evidence>
<comment type="catalytic activity">
    <reaction evidence="5 15">
        <text>L-phenylalanyl-tRNA(Phe) + an N-terminal L-alpha-aminoacyl-[protein] = an N-terminal L-phenylalanyl-L-alpha-aminoacyl-[protein] + tRNA(Phe)</text>
        <dbReference type="Rhea" id="RHEA:43632"/>
        <dbReference type="Rhea" id="RHEA-COMP:9668"/>
        <dbReference type="Rhea" id="RHEA-COMP:9699"/>
        <dbReference type="Rhea" id="RHEA-COMP:10636"/>
        <dbReference type="Rhea" id="RHEA-COMP:10637"/>
        <dbReference type="ChEBI" id="CHEBI:78442"/>
        <dbReference type="ChEBI" id="CHEBI:78531"/>
        <dbReference type="ChEBI" id="CHEBI:78597"/>
        <dbReference type="ChEBI" id="CHEBI:83561"/>
        <dbReference type="EC" id="2.3.2.6"/>
    </reaction>
</comment>
<evidence type="ECO:0000256" key="9">
    <source>
        <dbReference type="ARBA" id="ARBA00061535"/>
    </source>
</evidence>